<evidence type="ECO:0000256" key="4">
    <source>
        <dbReference type="ARBA" id="ARBA00022741"/>
    </source>
</evidence>
<dbReference type="CDD" id="cd03130">
    <property type="entry name" value="GATase1_CobB"/>
    <property type="match status" value="1"/>
</dbReference>
<dbReference type="InterPro" id="IPR004484">
    <property type="entry name" value="CbiA/CobB_synth"/>
</dbReference>
<dbReference type="Pfam" id="PF07685">
    <property type="entry name" value="GATase_3"/>
    <property type="match status" value="1"/>
</dbReference>
<organism evidence="11 12">
    <name type="scientific">Chitinophaga eiseniae</name>
    <dbReference type="NCBI Taxonomy" id="634771"/>
    <lineage>
        <taxon>Bacteria</taxon>
        <taxon>Pseudomonadati</taxon>
        <taxon>Bacteroidota</taxon>
        <taxon>Chitinophagia</taxon>
        <taxon>Chitinophagales</taxon>
        <taxon>Chitinophagaceae</taxon>
        <taxon>Chitinophaga</taxon>
    </lineage>
</organism>
<dbReference type="InterPro" id="IPR002586">
    <property type="entry name" value="CobQ/CobB/MinD/ParA_Nub-bd_dom"/>
</dbReference>
<evidence type="ECO:0000256" key="3">
    <source>
        <dbReference type="ARBA" id="ARBA00022598"/>
    </source>
</evidence>
<keyword evidence="7 8" id="KW-0315">Glutamine amidotransferase</keyword>
<dbReference type="Gene3D" id="3.40.50.880">
    <property type="match status" value="1"/>
</dbReference>
<keyword evidence="5 8" id="KW-0067">ATP-binding</keyword>
<evidence type="ECO:0000313" key="11">
    <source>
        <dbReference type="EMBL" id="SKA30363.1"/>
    </source>
</evidence>
<evidence type="ECO:0000256" key="6">
    <source>
        <dbReference type="ARBA" id="ARBA00022842"/>
    </source>
</evidence>
<dbReference type="OrthoDB" id="9764035at2"/>
<dbReference type="GO" id="GO:0009236">
    <property type="term" value="P:cobalamin biosynthetic process"/>
    <property type="evidence" value="ECO:0007669"/>
    <property type="project" value="UniProtKB-UniRule"/>
</dbReference>
<dbReference type="InterPro" id="IPR011698">
    <property type="entry name" value="GATase_3"/>
</dbReference>
<keyword evidence="6 8" id="KW-0460">Magnesium</keyword>
<dbReference type="Gene3D" id="3.40.50.300">
    <property type="entry name" value="P-loop containing nucleotide triphosphate hydrolases"/>
    <property type="match status" value="2"/>
</dbReference>
<dbReference type="PROSITE" id="PS51274">
    <property type="entry name" value="GATASE_COBBQ"/>
    <property type="match status" value="1"/>
</dbReference>
<feature type="site" description="Increases nucleophilicity of active site Cys" evidence="8">
    <location>
        <position position="416"/>
    </location>
</feature>
<dbReference type="Pfam" id="PF01656">
    <property type="entry name" value="CbiA"/>
    <property type="match status" value="1"/>
</dbReference>
<comment type="cofactor">
    <cofactor evidence="1 8">
        <name>Mg(2+)</name>
        <dbReference type="ChEBI" id="CHEBI:18420"/>
    </cofactor>
</comment>
<keyword evidence="12" id="KW-1185">Reference proteome</keyword>
<evidence type="ECO:0000259" key="9">
    <source>
        <dbReference type="Pfam" id="PF01656"/>
    </source>
</evidence>
<dbReference type="Proteomes" id="UP000190367">
    <property type="component" value="Unassembled WGS sequence"/>
</dbReference>
<dbReference type="CDD" id="cd05388">
    <property type="entry name" value="CobB_N"/>
    <property type="match status" value="1"/>
</dbReference>
<dbReference type="SUPFAM" id="SSF52317">
    <property type="entry name" value="Class I glutamine amidotransferase-like"/>
    <property type="match status" value="1"/>
</dbReference>
<dbReference type="GO" id="GO:0005524">
    <property type="term" value="F:ATP binding"/>
    <property type="evidence" value="ECO:0007669"/>
    <property type="project" value="UniProtKB-UniRule"/>
</dbReference>
<dbReference type="UniPathway" id="UPA00148">
    <property type="reaction ID" value="UER00231"/>
</dbReference>
<dbReference type="GO" id="GO:0042242">
    <property type="term" value="F:cobyrinic acid a,c-diamide synthase activity"/>
    <property type="evidence" value="ECO:0007669"/>
    <property type="project" value="UniProtKB-UniRule"/>
</dbReference>
<keyword evidence="4 8" id="KW-0547">Nucleotide-binding</keyword>
<dbReference type="NCBIfam" id="NF002204">
    <property type="entry name" value="PRK01077.1"/>
    <property type="match status" value="1"/>
</dbReference>
<feature type="domain" description="CobB/CobQ-like glutamine amidotransferase" evidence="10">
    <location>
        <begin position="242"/>
        <end position="420"/>
    </location>
</feature>
<comment type="pathway">
    <text evidence="8">Cofactor biosynthesis; adenosylcobalamin biosynthesis; cob(II)yrinate a,c-diamide from sirohydrochlorin (anaerobic route): step 10/10.</text>
</comment>
<dbReference type="EC" id="6.3.5.11" evidence="8"/>
<comment type="similarity">
    <text evidence="8">Belongs to the CobB/CbiA family.</text>
</comment>
<dbReference type="EMBL" id="FUWZ01000003">
    <property type="protein sequence ID" value="SKA30363.1"/>
    <property type="molecule type" value="Genomic_DNA"/>
</dbReference>
<dbReference type="HAMAP" id="MF_00027">
    <property type="entry name" value="CobB_CbiA"/>
    <property type="match status" value="1"/>
</dbReference>
<dbReference type="PANTHER" id="PTHR43873:SF1">
    <property type="entry name" value="COBYRINATE A,C-DIAMIDE SYNTHASE"/>
    <property type="match status" value="1"/>
</dbReference>
<comment type="catalytic activity">
    <reaction evidence="8">
        <text>cob(II)yrinate + 2 L-glutamine + 2 ATP + 2 H2O = cob(II)yrinate a,c diamide + 2 L-glutamate + 2 ADP + 2 phosphate + 2 H(+)</text>
        <dbReference type="Rhea" id="RHEA:26289"/>
        <dbReference type="ChEBI" id="CHEBI:15377"/>
        <dbReference type="ChEBI" id="CHEBI:15378"/>
        <dbReference type="ChEBI" id="CHEBI:29985"/>
        <dbReference type="ChEBI" id="CHEBI:30616"/>
        <dbReference type="ChEBI" id="CHEBI:43474"/>
        <dbReference type="ChEBI" id="CHEBI:58359"/>
        <dbReference type="ChEBI" id="CHEBI:58537"/>
        <dbReference type="ChEBI" id="CHEBI:58894"/>
        <dbReference type="ChEBI" id="CHEBI:456216"/>
        <dbReference type="EC" id="6.3.5.11"/>
    </reaction>
</comment>
<dbReference type="SUPFAM" id="SSF52540">
    <property type="entry name" value="P-loop containing nucleoside triphosphate hydrolases"/>
    <property type="match status" value="1"/>
</dbReference>
<comment type="domain">
    <text evidence="8">Comprises of two domains. The C-terminal domain contains the binding site for glutamine and catalyzes the hydrolysis of this substrate to glutamate and ammonia. The N-terminal domain is anticipated to bind ATP and cobyrinate and catalyzes the ultimate synthesis of the diamide product. The ammonia produced via the glutaminase domain is probably translocated to the adjacent domain via a molecular tunnel, where it reacts with an activated intermediate.</text>
</comment>
<protein>
    <recommendedName>
        <fullName evidence="8">Cobyrinate a,c-diamide synthase</fullName>
        <ecNumber evidence="8">6.3.5.11</ecNumber>
    </recommendedName>
    <alternativeName>
        <fullName evidence="8">Cobyrinic acid a,c-diamide synthetase</fullName>
    </alternativeName>
</protein>
<evidence type="ECO:0000256" key="1">
    <source>
        <dbReference type="ARBA" id="ARBA00001946"/>
    </source>
</evidence>
<dbReference type="PANTHER" id="PTHR43873">
    <property type="entry name" value="COBYRINATE A,C-DIAMIDE SYNTHASE"/>
    <property type="match status" value="1"/>
</dbReference>
<reference evidence="12" key="1">
    <citation type="submission" date="2017-02" db="EMBL/GenBank/DDBJ databases">
        <authorList>
            <person name="Varghese N."/>
            <person name="Submissions S."/>
        </authorList>
    </citation>
    <scope>NUCLEOTIDE SEQUENCE [LARGE SCALE GENOMIC DNA]</scope>
    <source>
        <strain evidence="12">DSM 22224</strain>
    </source>
</reference>
<dbReference type="InterPro" id="IPR029062">
    <property type="entry name" value="Class_I_gatase-like"/>
</dbReference>
<dbReference type="STRING" id="634771.SAMN04488128_103283"/>
<dbReference type="AlphaFoldDB" id="A0A1T4SQB8"/>
<dbReference type="RefSeq" id="WP_078670652.1">
    <property type="nucleotide sequence ID" value="NZ_FUWZ01000003.1"/>
</dbReference>
<feature type="domain" description="CobQ/CobB/MinD/ParA nucleotide binding" evidence="9">
    <location>
        <begin position="6"/>
        <end position="188"/>
    </location>
</feature>
<name>A0A1T4SQB8_9BACT</name>
<evidence type="ECO:0000256" key="8">
    <source>
        <dbReference type="HAMAP-Rule" id="MF_00027"/>
    </source>
</evidence>
<evidence type="ECO:0000256" key="7">
    <source>
        <dbReference type="ARBA" id="ARBA00022962"/>
    </source>
</evidence>
<sequence length="434" mass="47140">MKPQFLIAAPHSGAGKTTITLALLRALQRSGRRVQPFKCGPDYLDPKHHTLAAGQECVNLDAFMMTAQHLPEVYQRYTQQADVCIIEGVMGLFDGARKMEGSSAALAALLGVPVILVVDAQAMAYSAAPLLYGYKHFFPDITLAGVIFNFVNTPAHYRILEEAAADAGVPVLGYLPERADIRIPSRHLGLHISAESDYNAIIDAAADHLSAHIDIEQLQQQTQTPVPAPAAEAPGSSSGVLRIAIAKDEAFNFTYRENIAALSQLGVIHYFSPLTDTVLPPADLLYFPGGYPELHLPQLAANTGLLQQLRQYEGRILAECGGMMYLGESIVDETGNAWPMAGLLPVSTSMQSPALTIGYREVHIGDVIFKGHEFHYSHYVKVPDITGPAIRVLNARQEIIPGTVFHTPRLLAGYMHFYWGDNVAGLQRVLGLPG</sequence>
<keyword evidence="3 8" id="KW-0436">Ligase</keyword>
<evidence type="ECO:0000259" key="10">
    <source>
        <dbReference type="Pfam" id="PF07685"/>
    </source>
</evidence>
<keyword evidence="2 8" id="KW-0169">Cobalamin biosynthesis</keyword>
<evidence type="ECO:0000256" key="2">
    <source>
        <dbReference type="ARBA" id="ARBA00022573"/>
    </source>
</evidence>
<dbReference type="InterPro" id="IPR027417">
    <property type="entry name" value="P-loop_NTPase"/>
</dbReference>
<dbReference type="NCBIfam" id="TIGR00379">
    <property type="entry name" value="cobB"/>
    <property type="match status" value="1"/>
</dbReference>
<proteinExistence type="inferred from homology"/>
<comment type="miscellaneous">
    <text evidence="8">The a and c carboxylates of cobyrinate are activated for nucleophilic attack via formation of a phosphorylated intermediate by ATP. CbiA catalyzes first the amidation of the c-carboxylate, and then that of the a-carboxylate.</text>
</comment>
<evidence type="ECO:0000313" key="12">
    <source>
        <dbReference type="Proteomes" id="UP000190367"/>
    </source>
</evidence>
<evidence type="ECO:0000256" key="5">
    <source>
        <dbReference type="ARBA" id="ARBA00022840"/>
    </source>
</evidence>
<accession>A0A1T4SQB8</accession>
<gene>
    <name evidence="8" type="primary">cbiA</name>
    <name evidence="11" type="ORF">SAMN04488128_103283</name>
</gene>
<feature type="active site" description="Nucleophile" evidence="8">
    <location>
        <position position="320"/>
    </location>
</feature>
<comment type="function">
    <text evidence="8">Catalyzes the ATP-dependent amidation of the two carboxylate groups at positions a and c of cobyrinate, using either L-glutamine or ammonia as the nitrogen source.</text>
</comment>